<keyword evidence="3" id="KW-1185">Reference proteome</keyword>
<evidence type="ECO:0000313" key="2">
    <source>
        <dbReference type="EMBL" id="GFY64968.1"/>
    </source>
</evidence>
<protein>
    <submittedName>
        <fullName evidence="2">Uncharacterized protein</fullName>
    </submittedName>
</protein>
<gene>
    <name evidence="2" type="ORF">TNIN_244821</name>
</gene>
<dbReference type="EMBL" id="BMAV01015476">
    <property type="protein sequence ID" value="GFY64968.1"/>
    <property type="molecule type" value="Genomic_DNA"/>
</dbReference>
<reference evidence="2" key="1">
    <citation type="submission" date="2020-08" db="EMBL/GenBank/DDBJ databases">
        <title>Multicomponent nature underlies the extraordinary mechanical properties of spider dragline silk.</title>
        <authorList>
            <person name="Kono N."/>
            <person name="Nakamura H."/>
            <person name="Mori M."/>
            <person name="Yoshida Y."/>
            <person name="Ohtoshi R."/>
            <person name="Malay A.D."/>
            <person name="Moran D.A.P."/>
            <person name="Tomita M."/>
            <person name="Numata K."/>
            <person name="Arakawa K."/>
        </authorList>
    </citation>
    <scope>NUCLEOTIDE SEQUENCE</scope>
</reference>
<comment type="caution">
    <text evidence="2">The sequence shown here is derived from an EMBL/GenBank/DDBJ whole genome shotgun (WGS) entry which is preliminary data.</text>
</comment>
<name>A0A8X7CD51_9ARAC</name>
<accession>A0A8X7CD51</accession>
<dbReference type="AlphaFoldDB" id="A0A8X7CD51"/>
<organism evidence="2 3">
    <name type="scientific">Trichonephila inaurata madagascariensis</name>
    <dbReference type="NCBI Taxonomy" id="2747483"/>
    <lineage>
        <taxon>Eukaryota</taxon>
        <taxon>Metazoa</taxon>
        <taxon>Ecdysozoa</taxon>
        <taxon>Arthropoda</taxon>
        <taxon>Chelicerata</taxon>
        <taxon>Arachnida</taxon>
        <taxon>Araneae</taxon>
        <taxon>Araneomorphae</taxon>
        <taxon>Entelegynae</taxon>
        <taxon>Araneoidea</taxon>
        <taxon>Nephilidae</taxon>
        <taxon>Trichonephila</taxon>
        <taxon>Trichonephila inaurata</taxon>
    </lineage>
</organism>
<evidence type="ECO:0000313" key="3">
    <source>
        <dbReference type="Proteomes" id="UP000886998"/>
    </source>
</evidence>
<proteinExistence type="predicted"/>
<dbReference type="Proteomes" id="UP000886998">
    <property type="component" value="Unassembled WGS sequence"/>
</dbReference>
<sequence>MTSPHLLCTGNHDNEPSRLSGKGRHGMENISASMEAIPSSEQFPSLQRCPNAFWNQRTLAREAVGNYCMSVGSGRFSQSDLAPAKAYHSFCPLFPLRMSLMSLGTLTKSRNKRGRVLGGTGHPNGRLHLFLTMQPASEIEN</sequence>
<evidence type="ECO:0000256" key="1">
    <source>
        <dbReference type="SAM" id="MobiDB-lite"/>
    </source>
</evidence>
<feature type="region of interest" description="Disordered" evidence="1">
    <location>
        <begin position="1"/>
        <end position="24"/>
    </location>
</feature>